<dbReference type="GO" id="GO:0032259">
    <property type="term" value="P:methylation"/>
    <property type="evidence" value="ECO:0007669"/>
    <property type="project" value="UniProtKB-KW"/>
</dbReference>
<keyword evidence="3" id="KW-0489">Methyltransferase</keyword>
<feature type="domain" description="Aminomethyltransferase C-terminal" evidence="2">
    <location>
        <begin position="264"/>
        <end position="336"/>
    </location>
</feature>
<dbReference type="PANTHER" id="PTHR43757:SF2">
    <property type="entry name" value="AMINOMETHYLTRANSFERASE, MITOCHONDRIAL"/>
    <property type="match status" value="1"/>
</dbReference>
<dbReference type="Pfam" id="PF08669">
    <property type="entry name" value="GCV_T_C"/>
    <property type="match status" value="1"/>
</dbReference>
<keyword evidence="3" id="KW-0808">Transferase</keyword>
<dbReference type="InterPro" id="IPR006222">
    <property type="entry name" value="GCVT_N"/>
</dbReference>
<dbReference type="EMBL" id="QRDW01000016">
    <property type="protein sequence ID" value="RED44183.1"/>
    <property type="molecule type" value="Genomic_DNA"/>
</dbReference>
<dbReference type="GO" id="GO:0008168">
    <property type="term" value="F:methyltransferase activity"/>
    <property type="evidence" value="ECO:0007669"/>
    <property type="project" value="UniProtKB-KW"/>
</dbReference>
<evidence type="ECO:0000259" key="2">
    <source>
        <dbReference type="Pfam" id="PF08669"/>
    </source>
</evidence>
<dbReference type="Gene3D" id="3.30.1360.120">
    <property type="entry name" value="Probable tRNA modification gtpase trme, domain 1"/>
    <property type="match status" value="1"/>
</dbReference>
<dbReference type="RefSeq" id="WP_115939224.1">
    <property type="nucleotide sequence ID" value="NZ_QRDW01000016.1"/>
</dbReference>
<dbReference type="SUPFAM" id="SSF103025">
    <property type="entry name" value="Folate-binding domain"/>
    <property type="match status" value="1"/>
</dbReference>
<evidence type="ECO:0000313" key="4">
    <source>
        <dbReference type="Proteomes" id="UP000256845"/>
    </source>
</evidence>
<dbReference type="InterPro" id="IPR027266">
    <property type="entry name" value="TrmE/GcvT-like"/>
</dbReference>
<gene>
    <name evidence="3" type="ORF">DFP90_11624</name>
</gene>
<accession>A0A3D9H3V9</accession>
<name>A0A3D9H3V9_9PROT</name>
<sequence>MTMQNANTPLSFETVQEMSAAYDAVRSRIGLTDISDWAKLKVTGYDAREFLDRVLTGNMQQLGENEILHTMALDADGNFLTDIQVLGGFEDFILLTPADRADALAAAIKPDADEEVEVVDLGRDYCLIRVDGPESADLPMAILGGAVAGMRIMAFAEADLGDATVTVGRIGTTGEYGYFFLTDASSRDTLLAAIRAEAPDVVDCTADLHRLLQLETRGFNASADRPGGEHPLEAGLHWMVDFQKPEFVGKDGFFARAKEAPHHMVCIALDETRVVPETKTQILDGDGNDVGYVANAAWSPTLETSICLAYLKRDMAAVGLPVSIAGQSGRVVSAPFFITKSNSAR</sequence>
<feature type="domain" description="GCVT N-terminal" evidence="1">
    <location>
        <begin position="7"/>
        <end position="244"/>
    </location>
</feature>
<dbReference type="InterPro" id="IPR029043">
    <property type="entry name" value="GcvT/YgfZ_C"/>
</dbReference>
<dbReference type="InterPro" id="IPR028896">
    <property type="entry name" value="GcvT/YgfZ/DmdA"/>
</dbReference>
<comment type="caution">
    <text evidence="3">The sequence shown here is derived from an EMBL/GenBank/DDBJ whole genome shotgun (WGS) entry which is preliminary data.</text>
</comment>
<organism evidence="3 4">
    <name type="scientific">Aestuariispira insulae</name>
    <dbReference type="NCBI Taxonomy" id="1461337"/>
    <lineage>
        <taxon>Bacteria</taxon>
        <taxon>Pseudomonadati</taxon>
        <taxon>Pseudomonadota</taxon>
        <taxon>Alphaproteobacteria</taxon>
        <taxon>Rhodospirillales</taxon>
        <taxon>Kiloniellaceae</taxon>
        <taxon>Aestuariispira</taxon>
    </lineage>
</organism>
<dbReference type="AlphaFoldDB" id="A0A3D9H3V9"/>
<dbReference type="Pfam" id="PF01571">
    <property type="entry name" value="GCV_T"/>
    <property type="match status" value="1"/>
</dbReference>
<protein>
    <submittedName>
        <fullName evidence="3">Aminomethyltransferase</fullName>
    </submittedName>
</protein>
<dbReference type="InterPro" id="IPR013977">
    <property type="entry name" value="GcvT_C"/>
</dbReference>
<dbReference type="PANTHER" id="PTHR43757">
    <property type="entry name" value="AMINOMETHYLTRANSFERASE"/>
    <property type="match status" value="1"/>
</dbReference>
<dbReference type="Proteomes" id="UP000256845">
    <property type="component" value="Unassembled WGS sequence"/>
</dbReference>
<dbReference type="PIRSF" id="PIRSF006487">
    <property type="entry name" value="GcvT"/>
    <property type="match status" value="1"/>
</dbReference>
<reference evidence="3 4" key="1">
    <citation type="submission" date="2018-07" db="EMBL/GenBank/DDBJ databases">
        <title>Genomic Encyclopedia of Type Strains, Phase III (KMG-III): the genomes of soil and plant-associated and newly described type strains.</title>
        <authorList>
            <person name="Whitman W."/>
        </authorList>
    </citation>
    <scope>NUCLEOTIDE SEQUENCE [LARGE SCALE GENOMIC DNA]</scope>
    <source>
        <strain evidence="3 4">CECT 8488</strain>
    </source>
</reference>
<evidence type="ECO:0000259" key="1">
    <source>
        <dbReference type="Pfam" id="PF01571"/>
    </source>
</evidence>
<dbReference type="OrthoDB" id="9772660at2"/>
<keyword evidence="4" id="KW-1185">Reference proteome</keyword>
<proteinExistence type="predicted"/>
<dbReference type="SUPFAM" id="SSF101790">
    <property type="entry name" value="Aminomethyltransferase beta-barrel domain"/>
    <property type="match status" value="1"/>
</dbReference>
<evidence type="ECO:0000313" key="3">
    <source>
        <dbReference type="EMBL" id="RED44183.1"/>
    </source>
</evidence>